<dbReference type="EMBL" id="CAKASE010000044">
    <property type="protein sequence ID" value="CAG9559554.1"/>
    <property type="molecule type" value="Genomic_DNA"/>
</dbReference>
<gene>
    <name evidence="1" type="ORF">DCHRY22_LOCUS1398</name>
</gene>
<evidence type="ECO:0000313" key="2">
    <source>
        <dbReference type="Proteomes" id="UP000789524"/>
    </source>
</evidence>
<keyword evidence="2" id="KW-1185">Reference proteome</keyword>
<organism evidence="1 2">
    <name type="scientific">Danaus chrysippus</name>
    <name type="common">African queen</name>
    <dbReference type="NCBI Taxonomy" id="151541"/>
    <lineage>
        <taxon>Eukaryota</taxon>
        <taxon>Metazoa</taxon>
        <taxon>Ecdysozoa</taxon>
        <taxon>Arthropoda</taxon>
        <taxon>Hexapoda</taxon>
        <taxon>Insecta</taxon>
        <taxon>Pterygota</taxon>
        <taxon>Neoptera</taxon>
        <taxon>Endopterygota</taxon>
        <taxon>Lepidoptera</taxon>
        <taxon>Glossata</taxon>
        <taxon>Ditrysia</taxon>
        <taxon>Papilionoidea</taxon>
        <taxon>Nymphalidae</taxon>
        <taxon>Danainae</taxon>
        <taxon>Danaini</taxon>
        <taxon>Danaina</taxon>
        <taxon>Danaus</taxon>
        <taxon>Anosia</taxon>
    </lineage>
</organism>
<dbReference type="Proteomes" id="UP000789524">
    <property type="component" value="Unassembled WGS sequence"/>
</dbReference>
<comment type="caution">
    <text evidence="1">The sequence shown here is derived from an EMBL/GenBank/DDBJ whole genome shotgun (WGS) entry which is preliminary data.</text>
</comment>
<protein>
    <submittedName>
        <fullName evidence="1">(African queen) hypothetical protein</fullName>
    </submittedName>
</protein>
<evidence type="ECO:0000313" key="1">
    <source>
        <dbReference type="EMBL" id="CAG9559554.1"/>
    </source>
</evidence>
<sequence length="75" mass="8920">MFRVYNAIGQAWEDRDLMEKFLFDLSPFLEEEHGKRYSIIPVLQKVQGYSYRSCCRSLFQTLVTRAPHLSLVPFF</sequence>
<proteinExistence type="predicted"/>
<name>A0A8J2VY53_9NEOP</name>
<accession>A0A8J2VY53</accession>
<dbReference type="AlphaFoldDB" id="A0A8J2VY53"/>
<reference evidence="1" key="1">
    <citation type="submission" date="2021-09" db="EMBL/GenBank/DDBJ databases">
        <authorList>
            <person name="Martin H S."/>
        </authorList>
    </citation>
    <scope>NUCLEOTIDE SEQUENCE</scope>
</reference>